<dbReference type="Gene3D" id="1.25.10.10">
    <property type="entry name" value="Leucine-rich Repeat Variant"/>
    <property type="match status" value="1"/>
</dbReference>
<dbReference type="GO" id="GO:0000329">
    <property type="term" value="C:fungal-type vacuole membrane"/>
    <property type="evidence" value="ECO:0007669"/>
    <property type="project" value="TreeGrafter"/>
</dbReference>
<comment type="similarity">
    <text evidence="1">Belongs to the V-ATPase H subunit family.</text>
</comment>
<protein>
    <submittedName>
        <fullName evidence="7">H(+)-transporting V1 sector ATPase subunit H</fullName>
    </submittedName>
</protein>
<dbReference type="Gene3D" id="1.25.40.150">
    <property type="entry name" value="V-type ATPase, subunit H, C-terminal domain"/>
    <property type="match status" value="1"/>
</dbReference>
<sequence length="602" mass="65346">MAEAQDSKTASAPDRVPAPALVHVANSWLEEITARTRSRPIPWEGYARADLVSADELKLIKKVERQPRAKVDSVYDAEVGSYALLYLRLLAKLSRTDTLQQILVLVGDMLRDRDDRAAFFAQAQNQAGEPEFEGVGLPYGPFLKLLQVQDDFVQVRAAQYLTLLILSAPKDNPPSQRILDTLFDFLTALINTGASPQAASSGTDYAEGNGADIAIQLLEALLRSQIYRAKVWADEQRRQGSLIAASGEGAQVEGQQANRHVQPSMLKGLINILINSQIASYGSNSSVPASGSATPGSSSAAAESSSSSALQTPSLAALTNGQGASGIGVAVNLSAAQAQYQVILSFWLLSFDPEIAANLNVKFGVIPLLADVARRAVKEKVIRIIFSTFKNLLANAADANAPAMIGSRVLPLSQTLAARKWSDEDIEEDLKTVQEALSERLKWMSTYDEYVSELLSGELSWDNPAHELDDFWKKNAERLIDSNAENLKLLVGIIERAAEGVNLDDANKAKAPESQLQTPHTKEDTTSVAIALHDVRKFVQYFEPGKKRLDDLGAKVRIMSLMTHPDSEIKYQALNTVGVLLSASWRTQHVGTGAGSKEKDKA</sequence>
<dbReference type="InterPro" id="IPR038497">
    <property type="entry name" value="ATPase_V1-cplx_hsu_C_sf"/>
</dbReference>
<evidence type="ECO:0000313" key="7">
    <source>
        <dbReference type="EMBL" id="KAK0545933.1"/>
    </source>
</evidence>
<feature type="domain" description="ATPase V1 complex subunit H C-terminal" evidence="6">
    <location>
        <begin position="444"/>
        <end position="585"/>
    </location>
</feature>
<accession>A0AAN6GKF3</accession>
<dbReference type="Pfam" id="PF03224">
    <property type="entry name" value="V-ATPase_H_N"/>
    <property type="match status" value="1"/>
</dbReference>
<dbReference type="GO" id="GO:0000221">
    <property type="term" value="C:vacuolar proton-transporting V-type ATPase, V1 domain"/>
    <property type="evidence" value="ECO:0007669"/>
    <property type="project" value="InterPro"/>
</dbReference>
<dbReference type="InterPro" id="IPR004908">
    <property type="entry name" value="ATPase_V1-cplx_hsu"/>
</dbReference>
<name>A0AAN6GKF3_9BASI</name>
<gene>
    <name evidence="7" type="primary">VMA13</name>
    <name evidence="7" type="ORF">OC846_005467</name>
</gene>
<dbReference type="PANTHER" id="PTHR10698">
    <property type="entry name" value="V-TYPE PROTON ATPASE SUBUNIT H"/>
    <property type="match status" value="1"/>
</dbReference>
<dbReference type="Pfam" id="PF11698">
    <property type="entry name" value="V-ATPase_H_C"/>
    <property type="match status" value="1"/>
</dbReference>
<dbReference type="EMBL" id="JAPDMZ010000211">
    <property type="protein sequence ID" value="KAK0545933.1"/>
    <property type="molecule type" value="Genomic_DNA"/>
</dbReference>
<dbReference type="GO" id="GO:0046961">
    <property type="term" value="F:proton-transporting ATPase activity, rotational mechanism"/>
    <property type="evidence" value="ECO:0007669"/>
    <property type="project" value="InterPro"/>
</dbReference>
<dbReference type="SUPFAM" id="SSF48371">
    <property type="entry name" value="ARM repeat"/>
    <property type="match status" value="1"/>
</dbReference>
<dbReference type="InterPro" id="IPR011989">
    <property type="entry name" value="ARM-like"/>
</dbReference>
<reference evidence="7" key="1">
    <citation type="journal article" date="2023" name="PhytoFront">
        <title>Draft Genome Resources of Seven Strains of Tilletia horrida, Causal Agent of Kernel Smut of Rice.</title>
        <authorList>
            <person name="Khanal S."/>
            <person name="Antony Babu S."/>
            <person name="Zhou X.G."/>
        </authorList>
    </citation>
    <scope>NUCLEOTIDE SEQUENCE</scope>
    <source>
        <strain evidence="7">TX6</strain>
    </source>
</reference>
<dbReference type="InterPro" id="IPR011987">
    <property type="entry name" value="ATPase_V1-cplx_hsu_C"/>
</dbReference>
<keyword evidence="8" id="KW-1185">Reference proteome</keyword>
<keyword evidence="2" id="KW-0813">Transport</keyword>
<evidence type="ECO:0000256" key="5">
    <source>
        <dbReference type="SAM" id="MobiDB-lite"/>
    </source>
</evidence>
<evidence type="ECO:0000256" key="2">
    <source>
        <dbReference type="ARBA" id="ARBA00022448"/>
    </source>
</evidence>
<keyword evidence="4" id="KW-0406">Ion transport</keyword>
<dbReference type="Proteomes" id="UP001176517">
    <property type="component" value="Unassembled WGS sequence"/>
</dbReference>
<proteinExistence type="inferred from homology"/>
<evidence type="ECO:0000256" key="1">
    <source>
        <dbReference type="ARBA" id="ARBA00008613"/>
    </source>
</evidence>
<dbReference type="AlphaFoldDB" id="A0AAN6GKF3"/>
<dbReference type="PANTHER" id="PTHR10698:SF0">
    <property type="entry name" value="V-TYPE PROTON ATPASE SUBUNIT H"/>
    <property type="match status" value="1"/>
</dbReference>
<feature type="region of interest" description="Disordered" evidence="5">
    <location>
        <begin position="505"/>
        <end position="525"/>
    </location>
</feature>
<evidence type="ECO:0000313" key="8">
    <source>
        <dbReference type="Proteomes" id="UP001176517"/>
    </source>
</evidence>
<evidence type="ECO:0000259" key="6">
    <source>
        <dbReference type="Pfam" id="PF11698"/>
    </source>
</evidence>
<evidence type="ECO:0000256" key="4">
    <source>
        <dbReference type="ARBA" id="ARBA00023065"/>
    </source>
</evidence>
<dbReference type="InterPro" id="IPR016024">
    <property type="entry name" value="ARM-type_fold"/>
</dbReference>
<keyword evidence="3" id="KW-0375">Hydrogen ion transport</keyword>
<organism evidence="7 8">
    <name type="scientific">Tilletia horrida</name>
    <dbReference type="NCBI Taxonomy" id="155126"/>
    <lineage>
        <taxon>Eukaryota</taxon>
        <taxon>Fungi</taxon>
        <taxon>Dikarya</taxon>
        <taxon>Basidiomycota</taxon>
        <taxon>Ustilaginomycotina</taxon>
        <taxon>Exobasidiomycetes</taxon>
        <taxon>Tilletiales</taxon>
        <taxon>Tilletiaceae</taxon>
        <taxon>Tilletia</taxon>
    </lineage>
</organism>
<comment type="caution">
    <text evidence="7">The sequence shown here is derived from an EMBL/GenBank/DDBJ whole genome shotgun (WGS) entry which is preliminary data.</text>
</comment>
<evidence type="ECO:0000256" key="3">
    <source>
        <dbReference type="ARBA" id="ARBA00022781"/>
    </source>
</evidence>